<dbReference type="STRING" id="350058.Mvan_5984"/>
<sequence length="109" mass="12373">MGWVESLSHASITAYLAGEPRAARLLAHTAINQIDDLWINAGRKALPEFVLAYTEPHPHRRLQLLNSACALTHYGNLFPLFARLRLDRAKLEYELNGTDVRHDVEWARG</sequence>
<dbReference type="Proteomes" id="UP000009159">
    <property type="component" value="Chromosome"/>
</dbReference>
<dbReference type="EMBL" id="CP000511">
    <property type="protein sequence ID" value="ABM16740.1"/>
    <property type="molecule type" value="Genomic_DNA"/>
</dbReference>
<organism evidence="1 2">
    <name type="scientific">Mycolicibacterium vanbaalenii (strain DSM 7251 / JCM 13017 / BCRC 16820 / KCTC 9966 / NRRL B-24157 / PYR-1)</name>
    <name type="common">Mycobacterium vanbaalenii</name>
    <dbReference type="NCBI Taxonomy" id="350058"/>
    <lineage>
        <taxon>Bacteria</taxon>
        <taxon>Bacillati</taxon>
        <taxon>Actinomycetota</taxon>
        <taxon>Actinomycetes</taxon>
        <taxon>Mycobacteriales</taxon>
        <taxon>Mycobacteriaceae</taxon>
        <taxon>Mycolicibacterium</taxon>
    </lineage>
</organism>
<reference evidence="1" key="1">
    <citation type="submission" date="2006-12" db="EMBL/GenBank/DDBJ databases">
        <title>Complete sequence of Mycobacterium vanbaalenii PYR-1.</title>
        <authorList>
            <consortium name="US DOE Joint Genome Institute"/>
            <person name="Copeland A."/>
            <person name="Lucas S."/>
            <person name="Lapidus A."/>
            <person name="Barry K."/>
            <person name="Detter J.C."/>
            <person name="Glavina del Rio T."/>
            <person name="Hammon N."/>
            <person name="Israni S."/>
            <person name="Dalin E."/>
            <person name="Tice H."/>
            <person name="Pitluck S."/>
            <person name="Singan V."/>
            <person name="Schmutz J."/>
            <person name="Larimer F."/>
            <person name="Land M."/>
            <person name="Hauser L."/>
            <person name="Kyrpides N."/>
            <person name="Anderson I.J."/>
            <person name="Miller C."/>
            <person name="Richardson P."/>
        </authorList>
    </citation>
    <scope>NUCLEOTIDE SEQUENCE [LARGE SCALE GENOMIC DNA]</scope>
    <source>
        <strain evidence="1">PYR-1</strain>
    </source>
</reference>
<dbReference type="AlphaFoldDB" id="A1THU0"/>
<proteinExistence type="predicted"/>
<dbReference type="HOGENOM" id="CLU_2181007_0_0_11"/>
<protein>
    <submittedName>
        <fullName evidence="1">Uncharacterized protein</fullName>
    </submittedName>
</protein>
<gene>
    <name evidence="1" type="ordered locus">Mvan_5984</name>
</gene>
<accession>A1THU0</accession>
<evidence type="ECO:0000313" key="2">
    <source>
        <dbReference type="Proteomes" id="UP000009159"/>
    </source>
</evidence>
<name>A1THU0_MYCVP</name>
<dbReference type="KEGG" id="mva:Mvan_5984"/>
<keyword evidence="2" id="KW-1185">Reference proteome</keyword>
<evidence type="ECO:0000313" key="1">
    <source>
        <dbReference type="EMBL" id="ABM16740.1"/>
    </source>
</evidence>